<dbReference type="InterPro" id="IPR024078">
    <property type="entry name" value="LmbE-like_dom_sf"/>
</dbReference>
<evidence type="ECO:0000256" key="2">
    <source>
        <dbReference type="SAM" id="MobiDB-lite"/>
    </source>
</evidence>
<sequence>MSAFDGVRRVVFAHAHPDDETLATGALIQHLTRSGVAVAVVTATRGELGAVVPGPLSALEGTPELEPHRVGELTAALRALGAEGPYFLGDPPARAIGLAPRRYTDSGMRWITPTVAGPGDEAGPDAFTAAEVAQAAADLAAFVRFWRADLVVSYESDGGYGHPDHVHAHHVGVHAAELAGVPFAEVVSIPRDGSQPDSAGVEWFDFDEYYHELMPALTAHASQFTVDGRDAIHSGGQREPLQLRTGVRRRA</sequence>
<dbReference type="EC" id="3.5.1.103" evidence="3"/>
<keyword evidence="4" id="KW-1185">Reference proteome</keyword>
<dbReference type="SUPFAM" id="SSF102588">
    <property type="entry name" value="LmbE-like"/>
    <property type="match status" value="1"/>
</dbReference>
<dbReference type="PANTHER" id="PTHR12993">
    <property type="entry name" value="N-ACETYLGLUCOSAMINYL-PHOSPHATIDYLINOSITOL DE-N-ACETYLASE-RELATED"/>
    <property type="match status" value="1"/>
</dbReference>
<dbReference type="InterPro" id="IPR003737">
    <property type="entry name" value="GlcNAc_PI_deacetylase-related"/>
</dbReference>
<dbReference type="Proteomes" id="UP000238164">
    <property type="component" value="Chromosome 1"/>
</dbReference>
<keyword evidence="1" id="KW-0862">Zinc</keyword>
<dbReference type="RefSeq" id="WP_105187062.1">
    <property type="nucleotide sequence ID" value="NZ_BAAAGO010000009.1"/>
</dbReference>
<dbReference type="Gene3D" id="3.40.50.10320">
    <property type="entry name" value="LmbE-like"/>
    <property type="match status" value="1"/>
</dbReference>
<feature type="region of interest" description="Disordered" evidence="2">
    <location>
        <begin position="231"/>
        <end position="251"/>
    </location>
</feature>
<organism evidence="3 4">
    <name type="scientific">Micropruina glycogenica</name>
    <dbReference type="NCBI Taxonomy" id="75385"/>
    <lineage>
        <taxon>Bacteria</taxon>
        <taxon>Bacillati</taxon>
        <taxon>Actinomycetota</taxon>
        <taxon>Actinomycetes</taxon>
        <taxon>Propionibacteriales</taxon>
        <taxon>Nocardioidaceae</taxon>
        <taxon>Micropruina</taxon>
    </lineage>
</organism>
<dbReference type="Pfam" id="PF02585">
    <property type="entry name" value="PIG-L"/>
    <property type="match status" value="1"/>
</dbReference>
<dbReference type="OrthoDB" id="158614at2"/>
<reference evidence="3 4" key="1">
    <citation type="submission" date="2018-02" db="EMBL/GenBank/DDBJ databases">
        <authorList>
            <person name="Cohen D.B."/>
            <person name="Kent A.D."/>
        </authorList>
    </citation>
    <scope>NUCLEOTIDE SEQUENCE [LARGE SCALE GENOMIC DNA]</scope>
    <source>
        <strain evidence="3">1</strain>
    </source>
</reference>
<dbReference type="AlphaFoldDB" id="A0A2N9JMH7"/>
<name>A0A2N9JMH7_9ACTN</name>
<dbReference type="GO" id="GO:0016137">
    <property type="term" value="P:glycoside metabolic process"/>
    <property type="evidence" value="ECO:0007669"/>
    <property type="project" value="UniProtKB-ARBA"/>
</dbReference>
<dbReference type="KEGG" id="mgg:MPLG2_3559"/>
<dbReference type="EMBL" id="LT985188">
    <property type="protein sequence ID" value="SPD88589.1"/>
    <property type="molecule type" value="Genomic_DNA"/>
</dbReference>
<accession>A0A2N9JMH7</accession>
<dbReference type="PANTHER" id="PTHR12993:SF26">
    <property type="entry name" value="1D-MYO-INOSITOL 2-ACETAMIDO-2-DEOXY-ALPHA-D-GLUCOPYRANOSIDE DEACETYLASE"/>
    <property type="match status" value="1"/>
</dbReference>
<keyword evidence="3" id="KW-0378">Hydrolase</keyword>
<proteinExistence type="predicted"/>
<evidence type="ECO:0000313" key="3">
    <source>
        <dbReference type="EMBL" id="SPD88589.1"/>
    </source>
</evidence>
<evidence type="ECO:0000256" key="1">
    <source>
        <dbReference type="ARBA" id="ARBA00022833"/>
    </source>
</evidence>
<protein>
    <submittedName>
        <fullName evidence="3">1D-myo-inositol 2-acetamido-2-deoxy-alpha-D-glucopyranoside deacetylase</fullName>
        <ecNumber evidence="3">3.5.1.103</ecNumber>
    </submittedName>
</protein>
<gene>
    <name evidence="3" type="ORF">MPLG2_3559</name>
</gene>
<dbReference type="GO" id="GO:0035595">
    <property type="term" value="F:N-acetylglucosaminylinositol deacetylase activity"/>
    <property type="evidence" value="ECO:0007669"/>
    <property type="project" value="UniProtKB-EC"/>
</dbReference>
<evidence type="ECO:0000313" key="4">
    <source>
        <dbReference type="Proteomes" id="UP000238164"/>
    </source>
</evidence>